<protein>
    <submittedName>
        <fullName evidence="1">S-adenosyl-L-methionine-dependent methyltransferase</fullName>
    </submittedName>
</protein>
<dbReference type="VEuPathDB" id="FungiDB:F9C07_2287353"/>
<dbReference type="AlphaFoldDB" id="A0A7U2MZJ1"/>
<sequence>MTLTKEDLEFLQYSSDETEMEGWHRVGKLLADGKLNWAPIHEPRAVLDVGCGTGTWTKDFAARQPTSQCLGIDLDVPDETQFTPNCRFRSIDVESDWGYVEEFDYIYIRGLAACIIDWPGLFRQCWKALRPGGYMEISDFGYSSKSETDSLDRTSGLLRWEQLINEAGDRSPRKVAIASAFLGLMREAGFSDITELIKQVPYSGWSTNPLARKIGQLSNPLHKLGLKNLGLAVLCSVSGMSPADVDREFDAACADMDNPDRQCWMPLHIVYGQKPE</sequence>
<dbReference type="PANTHER" id="PTHR43591:SF24">
    <property type="entry name" value="2-METHOXY-6-POLYPRENYL-1,4-BENZOQUINOL METHYLASE, MITOCHONDRIAL"/>
    <property type="match status" value="1"/>
</dbReference>
<proteinExistence type="predicted"/>
<dbReference type="Gene3D" id="3.40.50.150">
    <property type="entry name" value="Vaccinia Virus protein VP39"/>
    <property type="match status" value="1"/>
</dbReference>
<evidence type="ECO:0000313" key="2">
    <source>
        <dbReference type="Proteomes" id="UP000596276"/>
    </source>
</evidence>
<dbReference type="VEuPathDB" id="FungiDB:AFLA_014154"/>
<dbReference type="GO" id="GO:0032259">
    <property type="term" value="P:methylation"/>
    <property type="evidence" value="ECO:0007669"/>
    <property type="project" value="UniProtKB-KW"/>
</dbReference>
<name>A0A7U2MZJ1_ASPFN</name>
<keyword evidence="1" id="KW-0489">Methyltransferase</keyword>
<dbReference type="Pfam" id="PF13489">
    <property type="entry name" value="Methyltransf_23"/>
    <property type="match status" value="1"/>
</dbReference>
<keyword evidence="1" id="KW-0808">Transferase</keyword>
<evidence type="ECO:0000313" key="1">
    <source>
        <dbReference type="EMBL" id="QRD92763.1"/>
    </source>
</evidence>
<dbReference type="CDD" id="cd02440">
    <property type="entry name" value="AdoMet_MTases"/>
    <property type="match status" value="1"/>
</dbReference>
<dbReference type="GO" id="GO:0008168">
    <property type="term" value="F:methyltransferase activity"/>
    <property type="evidence" value="ECO:0007669"/>
    <property type="project" value="UniProtKB-KW"/>
</dbReference>
<accession>A0A7U2MZJ1</accession>
<organism evidence="1 2">
    <name type="scientific">Aspergillus flavus (strain ATCC 200026 / FGSC A1120 / IAM 13836 / NRRL 3357 / JCM 12722 / SRRC 167)</name>
    <dbReference type="NCBI Taxonomy" id="332952"/>
    <lineage>
        <taxon>Eukaryota</taxon>
        <taxon>Fungi</taxon>
        <taxon>Dikarya</taxon>
        <taxon>Ascomycota</taxon>
        <taxon>Pezizomycotina</taxon>
        <taxon>Eurotiomycetes</taxon>
        <taxon>Eurotiomycetidae</taxon>
        <taxon>Eurotiales</taxon>
        <taxon>Aspergillaceae</taxon>
        <taxon>Aspergillus</taxon>
        <taxon>Aspergillus subgen. Circumdati</taxon>
    </lineage>
</organism>
<dbReference type="PANTHER" id="PTHR43591">
    <property type="entry name" value="METHYLTRANSFERASE"/>
    <property type="match status" value="1"/>
</dbReference>
<reference evidence="2" key="1">
    <citation type="journal article" date="2021" name="G3 (Bethesda)">
        <title>Chromosome assembled and annotated genome sequence of Aspergillus flavus NRRL 3357.</title>
        <authorList>
            <person name="Skerker J.M."/>
            <person name="Pianalto K.M."/>
            <person name="Mondo S.J."/>
            <person name="Yang K."/>
            <person name="Arkin A.P."/>
            <person name="Keller N.P."/>
            <person name="Grigoriev I.V."/>
            <person name="Louise Glass N.L."/>
        </authorList>
    </citation>
    <scope>NUCLEOTIDE SEQUENCE [LARGE SCALE GENOMIC DNA]</scope>
    <source>
        <strain evidence="2">ATCC 200026 / FGSC A1120 / IAM 13836 / NRRL 3357 / JCM 12722 / SRRC 167</strain>
    </source>
</reference>
<gene>
    <name evidence="1" type="ORF">F9C07_2287353</name>
</gene>
<dbReference type="Proteomes" id="UP000596276">
    <property type="component" value="Chromosome 8"/>
</dbReference>
<dbReference type="InterPro" id="IPR029063">
    <property type="entry name" value="SAM-dependent_MTases_sf"/>
</dbReference>
<dbReference type="EMBL" id="CP044616">
    <property type="protein sequence ID" value="QRD92763.1"/>
    <property type="molecule type" value="Genomic_DNA"/>
</dbReference>
<keyword evidence="2" id="KW-1185">Reference proteome</keyword>
<dbReference type="SUPFAM" id="SSF53335">
    <property type="entry name" value="S-adenosyl-L-methionine-dependent methyltransferases"/>
    <property type="match status" value="1"/>
</dbReference>